<dbReference type="PROSITE" id="PS50043">
    <property type="entry name" value="HTH_LUXR_2"/>
    <property type="match status" value="1"/>
</dbReference>
<feature type="domain" description="Response regulatory" evidence="7">
    <location>
        <begin position="7"/>
        <end position="123"/>
    </location>
</feature>
<dbReference type="SUPFAM" id="SSF46894">
    <property type="entry name" value="C-terminal effector domain of the bipartite response regulators"/>
    <property type="match status" value="1"/>
</dbReference>
<keyword evidence="1 5" id="KW-0597">Phosphoprotein</keyword>
<dbReference type="RefSeq" id="WP_007481265.1">
    <property type="nucleotide sequence ID" value="NZ_CAXSTI010000008.1"/>
</dbReference>
<dbReference type="SMART" id="SM00421">
    <property type="entry name" value="HTH_LUXR"/>
    <property type="match status" value="1"/>
</dbReference>
<dbReference type="AlphaFoldDB" id="A0A7J4XLH2"/>
<dbReference type="InterPro" id="IPR000792">
    <property type="entry name" value="Tscrpt_reg_LuxR_C"/>
</dbReference>
<dbReference type="CDD" id="cd17535">
    <property type="entry name" value="REC_NarL-like"/>
    <property type="match status" value="1"/>
</dbReference>
<name>A0A7J4XLH2_9BACE</name>
<dbReference type="PRINTS" id="PR00038">
    <property type="entry name" value="HTHLUXR"/>
</dbReference>
<feature type="domain" description="HTH luxR-type" evidence="6">
    <location>
        <begin position="146"/>
        <end position="211"/>
    </location>
</feature>
<dbReference type="SUPFAM" id="SSF52172">
    <property type="entry name" value="CheY-like"/>
    <property type="match status" value="1"/>
</dbReference>
<keyword evidence="2" id="KW-0805">Transcription regulation</keyword>
<gene>
    <name evidence="8" type="ORF">F3F73_07215</name>
</gene>
<dbReference type="SMART" id="SM00448">
    <property type="entry name" value="REC"/>
    <property type="match status" value="1"/>
</dbReference>
<dbReference type="InterPro" id="IPR036388">
    <property type="entry name" value="WH-like_DNA-bd_sf"/>
</dbReference>
<dbReference type="InterPro" id="IPR001789">
    <property type="entry name" value="Sig_transdc_resp-reg_receiver"/>
</dbReference>
<evidence type="ECO:0000256" key="1">
    <source>
        <dbReference type="ARBA" id="ARBA00022553"/>
    </source>
</evidence>
<keyword evidence="4" id="KW-0804">Transcription</keyword>
<dbReference type="Gene3D" id="3.40.50.2300">
    <property type="match status" value="1"/>
</dbReference>
<dbReference type="Pfam" id="PF00072">
    <property type="entry name" value="Response_reg"/>
    <property type="match status" value="1"/>
</dbReference>
<dbReference type="InterPro" id="IPR016032">
    <property type="entry name" value="Sig_transdc_resp-reg_C-effctor"/>
</dbReference>
<dbReference type="InterPro" id="IPR011006">
    <property type="entry name" value="CheY-like_superfamily"/>
</dbReference>
<dbReference type="Gene3D" id="1.10.10.10">
    <property type="entry name" value="Winged helix-like DNA-binding domain superfamily/Winged helix DNA-binding domain"/>
    <property type="match status" value="1"/>
</dbReference>
<evidence type="ECO:0000256" key="2">
    <source>
        <dbReference type="ARBA" id="ARBA00023015"/>
    </source>
</evidence>
<dbReference type="PANTHER" id="PTHR43214">
    <property type="entry name" value="TWO-COMPONENT RESPONSE REGULATOR"/>
    <property type="match status" value="1"/>
</dbReference>
<feature type="modified residue" description="4-aspartylphosphate" evidence="5">
    <location>
        <position position="58"/>
    </location>
</feature>
<comment type="caution">
    <text evidence="8">The sequence shown here is derived from an EMBL/GenBank/DDBJ whole genome shotgun (WGS) entry which is preliminary data.</text>
</comment>
<evidence type="ECO:0000313" key="8">
    <source>
        <dbReference type="EMBL" id="KAA3767505.1"/>
    </source>
</evidence>
<dbReference type="PROSITE" id="PS50110">
    <property type="entry name" value="RESPONSE_REGULATORY"/>
    <property type="match status" value="1"/>
</dbReference>
<keyword evidence="3" id="KW-0238">DNA-binding</keyword>
<dbReference type="Pfam" id="PF00196">
    <property type="entry name" value="GerE"/>
    <property type="match status" value="1"/>
</dbReference>
<organism evidence="8 9">
    <name type="scientific">Bacteroides salyersiae</name>
    <dbReference type="NCBI Taxonomy" id="291644"/>
    <lineage>
        <taxon>Bacteria</taxon>
        <taxon>Pseudomonadati</taxon>
        <taxon>Bacteroidota</taxon>
        <taxon>Bacteroidia</taxon>
        <taxon>Bacteroidales</taxon>
        <taxon>Bacteroidaceae</taxon>
        <taxon>Bacteroides</taxon>
    </lineage>
</organism>
<sequence length="218" mass="24763">MSETKKSILLVDDHDLILQGIKYIVDQIPEINQLCTASSAEEACRCISSQPFDLYILDVELPDASGFELIDRIREKHPEARIIINTMHDEMWNISRLLQMKVSSVILKSSNIQEVKQAILTVLSGKQYFCDHFESLCRKLKNTDTGIFPNDVLTTREMDVLQAIADGLNTNEIAELLHLSDNTIESHRKRLMLKLNARNAVDLVMKAISKGIISLKKR</sequence>
<dbReference type="InterPro" id="IPR058245">
    <property type="entry name" value="NreC/VraR/RcsB-like_REC"/>
</dbReference>
<proteinExistence type="predicted"/>
<dbReference type="InterPro" id="IPR039420">
    <property type="entry name" value="WalR-like"/>
</dbReference>
<evidence type="ECO:0000259" key="7">
    <source>
        <dbReference type="PROSITE" id="PS50110"/>
    </source>
</evidence>
<dbReference type="EMBL" id="VWMK01000005">
    <property type="protein sequence ID" value="KAA3767505.1"/>
    <property type="molecule type" value="Genomic_DNA"/>
</dbReference>
<dbReference type="GO" id="GO:0003677">
    <property type="term" value="F:DNA binding"/>
    <property type="evidence" value="ECO:0007669"/>
    <property type="project" value="UniProtKB-KW"/>
</dbReference>
<evidence type="ECO:0000259" key="6">
    <source>
        <dbReference type="PROSITE" id="PS50043"/>
    </source>
</evidence>
<reference evidence="8 9" key="1">
    <citation type="journal article" date="2019" name="Nat. Med.">
        <title>A library of human gut bacterial isolates paired with longitudinal multiomics data enables mechanistic microbiome research.</title>
        <authorList>
            <person name="Poyet M."/>
            <person name="Groussin M."/>
            <person name="Gibbons S.M."/>
            <person name="Avila-Pacheco J."/>
            <person name="Jiang X."/>
            <person name="Kearney S.M."/>
            <person name="Perrotta A.R."/>
            <person name="Berdy B."/>
            <person name="Zhao S."/>
            <person name="Lieberman T.D."/>
            <person name="Swanson P.K."/>
            <person name="Smith M."/>
            <person name="Roesemann S."/>
            <person name="Alexander J.E."/>
            <person name="Rich S.A."/>
            <person name="Livny J."/>
            <person name="Vlamakis H."/>
            <person name="Clish C."/>
            <person name="Bullock K."/>
            <person name="Deik A."/>
            <person name="Scott J."/>
            <person name="Pierce K.A."/>
            <person name="Xavier R.J."/>
            <person name="Alm E.J."/>
        </authorList>
    </citation>
    <scope>NUCLEOTIDE SEQUENCE [LARGE SCALE GENOMIC DNA]</scope>
    <source>
        <strain evidence="8 9">BIOML-A10</strain>
    </source>
</reference>
<dbReference type="GO" id="GO:0000160">
    <property type="term" value="P:phosphorelay signal transduction system"/>
    <property type="evidence" value="ECO:0007669"/>
    <property type="project" value="InterPro"/>
</dbReference>
<dbReference type="GO" id="GO:0006355">
    <property type="term" value="P:regulation of DNA-templated transcription"/>
    <property type="evidence" value="ECO:0007669"/>
    <property type="project" value="InterPro"/>
</dbReference>
<dbReference type="CDD" id="cd06170">
    <property type="entry name" value="LuxR_C_like"/>
    <property type="match status" value="1"/>
</dbReference>
<evidence type="ECO:0000313" key="9">
    <source>
        <dbReference type="Proteomes" id="UP000422221"/>
    </source>
</evidence>
<protein>
    <submittedName>
        <fullName evidence="8">Response regulator transcription factor</fullName>
    </submittedName>
</protein>
<evidence type="ECO:0000256" key="4">
    <source>
        <dbReference type="ARBA" id="ARBA00023163"/>
    </source>
</evidence>
<dbReference type="PROSITE" id="PS00622">
    <property type="entry name" value="HTH_LUXR_1"/>
    <property type="match status" value="1"/>
</dbReference>
<dbReference type="PANTHER" id="PTHR43214:SF41">
    <property type="entry name" value="NITRATE_NITRITE RESPONSE REGULATOR PROTEIN NARP"/>
    <property type="match status" value="1"/>
</dbReference>
<evidence type="ECO:0000256" key="3">
    <source>
        <dbReference type="ARBA" id="ARBA00023125"/>
    </source>
</evidence>
<dbReference type="GeneID" id="93117541"/>
<evidence type="ECO:0000256" key="5">
    <source>
        <dbReference type="PROSITE-ProRule" id="PRU00169"/>
    </source>
</evidence>
<dbReference type="Proteomes" id="UP000422221">
    <property type="component" value="Unassembled WGS sequence"/>
</dbReference>
<accession>A0A7J4XLH2</accession>